<feature type="compositionally biased region" description="Acidic residues" evidence="1">
    <location>
        <begin position="76"/>
        <end position="94"/>
    </location>
</feature>
<evidence type="ECO:0000313" key="2">
    <source>
        <dbReference type="EMBL" id="GFD17682.1"/>
    </source>
</evidence>
<feature type="non-terminal residue" evidence="2">
    <location>
        <position position="1"/>
    </location>
</feature>
<gene>
    <name evidence="2" type="ORF">Tci_889651</name>
</gene>
<comment type="caution">
    <text evidence="2">The sequence shown here is derived from an EMBL/GenBank/DDBJ whole genome shotgun (WGS) entry which is preliminary data.</text>
</comment>
<name>A0A699U4B7_TANCI</name>
<dbReference type="AlphaFoldDB" id="A0A699U4B7"/>
<dbReference type="EMBL" id="BKCJ011301988">
    <property type="protein sequence ID" value="GFD17682.1"/>
    <property type="molecule type" value="Genomic_DNA"/>
</dbReference>
<accession>A0A699U4B7</accession>
<reference evidence="2" key="1">
    <citation type="journal article" date="2019" name="Sci. Rep.">
        <title>Draft genome of Tanacetum cinerariifolium, the natural source of mosquito coil.</title>
        <authorList>
            <person name="Yamashiro T."/>
            <person name="Shiraishi A."/>
            <person name="Satake H."/>
            <person name="Nakayama K."/>
        </authorList>
    </citation>
    <scope>NUCLEOTIDE SEQUENCE</scope>
</reference>
<proteinExistence type="predicted"/>
<sequence length="94" mass="10231">DTQSHVLPTIQSQFNDINLSFVSQQTTASQVIDDVMRQLSFDETKLDGEAGFADVAGGDYVSSGKDMEDAKQGNGQEDESVPTDGEFFYDDEGI</sequence>
<protein>
    <submittedName>
        <fullName evidence="2">Uncharacterized protein</fullName>
    </submittedName>
</protein>
<organism evidence="2">
    <name type="scientific">Tanacetum cinerariifolium</name>
    <name type="common">Dalmatian daisy</name>
    <name type="synonym">Chrysanthemum cinerariifolium</name>
    <dbReference type="NCBI Taxonomy" id="118510"/>
    <lineage>
        <taxon>Eukaryota</taxon>
        <taxon>Viridiplantae</taxon>
        <taxon>Streptophyta</taxon>
        <taxon>Embryophyta</taxon>
        <taxon>Tracheophyta</taxon>
        <taxon>Spermatophyta</taxon>
        <taxon>Magnoliopsida</taxon>
        <taxon>eudicotyledons</taxon>
        <taxon>Gunneridae</taxon>
        <taxon>Pentapetalae</taxon>
        <taxon>asterids</taxon>
        <taxon>campanulids</taxon>
        <taxon>Asterales</taxon>
        <taxon>Asteraceae</taxon>
        <taxon>Asteroideae</taxon>
        <taxon>Anthemideae</taxon>
        <taxon>Anthemidinae</taxon>
        <taxon>Tanacetum</taxon>
    </lineage>
</organism>
<feature type="region of interest" description="Disordered" evidence="1">
    <location>
        <begin position="57"/>
        <end position="94"/>
    </location>
</feature>
<evidence type="ECO:0000256" key="1">
    <source>
        <dbReference type="SAM" id="MobiDB-lite"/>
    </source>
</evidence>